<comment type="similarity">
    <text evidence="6">Belongs to the APS kinase family.</text>
</comment>
<dbReference type="CDD" id="cd02027">
    <property type="entry name" value="APSK"/>
    <property type="match status" value="1"/>
</dbReference>
<evidence type="ECO:0000256" key="6">
    <source>
        <dbReference type="RuleBase" id="RU004347"/>
    </source>
</evidence>
<dbReference type="GO" id="GO:0004020">
    <property type="term" value="F:adenylylsulfate kinase activity"/>
    <property type="evidence" value="ECO:0007669"/>
    <property type="project" value="UniProtKB-EC"/>
</dbReference>
<dbReference type="GO" id="GO:0070814">
    <property type="term" value="P:hydrogen sulfide biosynthetic process"/>
    <property type="evidence" value="ECO:0007669"/>
    <property type="project" value="UniProtKB-UniPathway"/>
</dbReference>
<dbReference type="InterPro" id="IPR027417">
    <property type="entry name" value="P-loop_NTPase"/>
</dbReference>
<keyword evidence="4 6" id="KW-0547">Nucleotide-binding</keyword>
<dbReference type="EMBL" id="WKJK01000010">
    <property type="protein sequence ID" value="MRW92295.1"/>
    <property type="molecule type" value="Genomic_DNA"/>
</dbReference>
<dbReference type="PANTHER" id="PTHR42700">
    <property type="entry name" value="SULFATE ADENYLYLTRANSFERASE"/>
    <property type="match status" value="1"/>
</dbReference>
<dbReference type="InterPro" id="IPR059117">
    <property type="entry name" value="APS_kinase_dom"/>
</dbReference>
<comment type="caution">
    <text evidence="8">The sequence shown here is derived from an EMBL/GenBank/DDBJ whole genome shotgun (WGS) entry which is preliminary data.</text>
</comment>
<dbReference type="UniPathway" id="UPA00140">
    <property type="reaction ID" value="UER00205"/>
</dbReference>
<reference evidence="8 9" key="1">
    <citation type="submission" date="2019-11" db="EMBL/GenBank/DDBJ databases">
        <title>Novel species isolated from a subtropical stream in China.</title>
        <authorList>
            <person name="Lu H."/>
        </authorList>
    </citation>
    <scope>NUCLEOTIDE SEQUENCE [LARGE SCALE GENOMIC DNA]</scope>
    <source>
        <strain evidence="8 9">FT80W</strain>
    </source>
</reference>
<dbReference type="GO" id="GO:0004781">
    <property type="term" value="F:sulfate adenylyltransferase (ATP) activity"/>
    <property type="evidence" value="ECO:0007669"/>
    <property type="project" value="TreeGrafter"/>
</dbReference>
<evidence type="ECO:0000259" key="7">
    <source>
        <dbReference type="Pfam" id="PF01583"/>
    </source>
</evidence>
<protein>
    <recommendedName>
        <fullName evidence="2 6">Adenylyl-sulfate kinase</fullName>
        <ecNumber evidence="2 6">2.7.1.25</ecNumber>
    </recommendedName>
</protein>
<dbReference type="GO" id="GO:0005737">
    <property type="term" value="C:cytoplasm"/>
    <property type="evidence" value="ECO:0007669"/>
    <property type="project" value="TreeGrafter"/>
</dbReference>
<dbReference type="RefSeq" id="WP_154379532.1">
    <property type="nucleotide sequence ID" value="NZ_WKJK01000010.1"/>
</dbReference>
<feature type="domain" description="APS kinase" evidence="7">
    <location>
        <begin position="2"/>
        <end position="150"/>
    </location>
</feature>
<dbReference type="InterPro" id="IPR050512">
    <property type="entry name" value="Sulf_AdTrans/APS_kinase"/>
</dbReference>
<keyword evidence="3 6" id="KW-0808">Transferase</keyword>
<name>A0A6I2L1U2_9BURK</name>
<dbReference type="Proteomes" id="UP000433309">
    <property type="component" value="Unassembled WGS sequence"/>
</dbReference>
<keyword evidence="6 8" id="KW-0418">Kinase</keyword>
<dbReference type="EC" id="2.7.1.25" evidence="2 6"/>
<evidence type="ECO:0000256" key="2">
    <source>
        <dbReference type="ARBA" id="ARBA00012121"/>
    </source>
</evidence>
<dbReference type="InterPro" id="IPR002891">
    <property type="entry name" value="APS"/>
</dbReference>
<dbReference type="PANTHER" id="PTHR42700:SF1">
    <property type="entry name" value="SULFATE ADENYLYLTRANSFERASE"/>
    <property type="match status" value="1"/>
</dbReference>
<gene>
    <name evidence="8" type="primary">cysC</name>
    <name evidence="8" type="ORF">GJ699_20065</name>
</gene>
<evidence type="ECO:0000313" key="8">
    <source>
        <dbReference type="EMBL" id="MRW92295.1"/>
    </source>
</evidence>
<accession>A0A6I2L1U2</accession>
<comment type="catalytic activity">
    <reaction evidence="1 6">
        <text>adenosine 5'-phosphosulfate + ATP = 3'-phosphoadenylyl sulfate + ADP + H(+)</text>
        <dbReference type="Rhea" id="RHEA:24152"/>
        <dbReference type="ChEBI" id="CHEBI:15378"/>
        <dbReference type="ChEBI" id="CHEBI:30616"/>
        <dbReference type="ChEBI" id="CHEBI:58243"/>
        <dbReference type="ChEBI" id="CHEBI:58339"/>
        <dbReference type="ChEBI" id="CHEBI:456216"/>
        <dbReference type="EC" id="2.7.1.25"/>
    </reaction>
</comment>
<dbReference type="NCBIfam" id="TIGR00455">
    <property type="entry name" value="apsK"/>
    <property type="match status" value="1"/>
</dbReference>
<dbReference type="SUPFAM" id="SSF52540">
    <property type="entry name" value="P-loop containing nucleoside triphosphate hydrolases"/>
    <property type="match status" value="1"/>
</dbReference>
<keyword evidence="9" id="KW-1185">Reference proteome</keyword>
<proteinExistence type="inferred from homology"/>
<dbReference type="GO" id="GO:0010134">
    <property type="term" value="P:sulfate assimilation via adenylyl sulfate reduction"/>
    <property type="evidence" value="ECO:0007669"/>
    <property type="project" value="TreeGrafter"/>
</dbReference>
<sequence length="184" mass="20549">MILLFCGLSGAGKSTLAHSVKARLSRAVVPVEIIDGDTYRERLCTDLGFSRRDRSENLRRLGFVADRFAAHGIVSIISAISPYEDVRNELVQSYPNVKVVHIDCALDELKRRDTKGLYRRASLPDDAPDKLHGLTGVSDPFEAPAEPDLYFNTQHDSIDDCTTRICDYVLSQMAVAKRRRARLG</sequence>
<dbReference type="AlphaFoldDB" id="A0A6I2L1U2"/>
<dbReference type="GO" id="GO:0005524">
    <property type="term" value="F:ATP binding"/>
    <property type="evidence" value="ECO:0007669"/>
    <property type="project" value="UniProtKB-KW"/>
</dbReference>
<comment type="pathway">
    <text evidence="6">Sulfur metabolism; hydrogen sulfide biosynthesis; sulfite from sulfate: step 2/3.</text>
</comment>
<dbReference type="GO" id="GO:0019379">
    <property type="term" value="P:sulfate assimilation, phosphoadenylyl sulfate reduction by phosphoadenylyl-sulfate reductase (thioredoxin)"/>
    <property type="evidence" value="ECO:0007669"/>
    <property type="project" value="TreeGrafter"/>
</dbReference>
<evidence type="ECO:0000256" key="4">
    <source>
        <dbReference type="ARBA" id="ARBA00022741"/>
    </source>
</evidence>
<keyword evidence="5 6" id="KW-0067">ATP-binding</keyword>
<evidence type="ECO:0000256" key="5">
    <source>
        <dbReference type="ARBA" id="ARBA00022840"/>
    </source>
</evidence>
<dbReference type="Gene3D" id="3.40.50.300">
    <property type="entry name" value="P-loop containing nucleotide triphosphate hydrolases"/>
    <property type="match status" value="1"/>
</dbReference>
<evidence type="ECO:0000256" key="3">
    <source>
        <dbReference type="ARBA" id="ARBA00022679"/>
    </source>
</evidence>
<comment type="function">
    <text evidence="6">Catalyzes the synthesis of activated sulfate.</text>
</comment>
<evidence type="ECO:0000256" key="1">
    <source>
        <dbReference type="ARBA" id="ARBA00001823"/>
    </source>
</evidence>
<evidence type="ECO:0000313" key="9">
    <source>
        <dbReference type="Proteomes" id="UP000433309"/>
    </source>
</evidence>
<organism evidence="8 9">
    <name type="scientific">Duganella guangzhouensis</name>
    <dbReference type="NCBI Taxonomy" id="2666084"/>
    <lineage>
        <taxon>Bacteria</taxon>
        <taxon>Pseudomonadati</taxon>
        <taxon>Pseudomonadota</taxon>
        <taxon>Betaproteobacteria</taxon>
        <taxon>Burkholderiales</taxon>
        <taxon>Oxalobacteraceae</taxon>
        <taxon>Telluria group</taxon>
        <taxon>Duganella</taxon>
    </lineage>
</organism>
<dbReference type="Pfam" id="PF01583">
    <property type="entry name" value="APS_kinase"/>
    <property type="match status" value="1"/>
</dbReference>